<feature type="DNA-binding region" description="H-T-H motif" evidence="2">
    <location>
        <begin position="37"/>
        <end position="56"/>
    </location>
</feature>
<keyword evidence="1 2" id="KW-0238">DNA-binding</keyword>
<dbReference type="PROSITE" id="PS50977">
    <property type="entry name" value="HTH_TETR_2"/>
    <property type="match status" value="1"/>
</dbReference>
<evidence type="ECO:0000313" key="5">
    <source>
        <dbReference type="Proteomes" id="UP000247150"/>
    </source>
</evidence>
<dbReference type="EMBL" id="QGTW01000016">
    <property type="protein sequence ID" value="PWW20242.1"/>
    <property type="molecule type" value="Genomic_DNA"/>
</dbReference>
<gene>
    <name evidence="4" type="ORF">DFO73_11656</name>
</gene>
<accession>A0A2V2ZKR3</accession>
<dbReference type="SUPFAM" id="SSF46689">
    <property type="entry name" value="Homeodomain-like"/>
    <property type="match status" value="1"/>
</dbReference>
<evidence type="ECO:0000256" key="1">
    <source>
        <dbReference type="ARBA" id="ARBA00023125"/>
    </source>
</evidence>
<dbReference type="InterPro" id="IPR001647">
    <property type="entry name" value="HTH_TetR"/>
</dbReference>
<comment type="caution">
    <text evidence="4">The sequence shown here is derived from an EMBL/GenBank/DDBJ whole genome shotgun (WGS) entry which is preliminary data.</text>
</comment>
<dbReference type="RefSeq" id="WP_110067138.1">
    <property type="nucleotide sequence ID" value="NZ_QGTW01000016.1"/>
</dbReference>
<name>A0A2V2ZKR3_9BACI</name>
<dbReference type="AlphaFoldDB" id="A0A2V2ZKR3"/>
<proteinExistence type="predicted"/>
<dbReference type="Gene3D" id="1.10.357.10">
    <property type="entry name" value="Tetracycline Repressor, domain 2"/>
    <property type="match status" value="1"/>
</dbReference>
<reference evidence="4 5" key="1">
    <citation type="submission" date="2018-05" db="EMBL/GenBank/DDBJ databases">
        <title>Freshwater and sediment microbial communities from various areas in North America, analyzing microbe dynamics in response to fracking.</title>
        <authorList>
            <person name="Lamendella R."/>
        </authorList>
    </citation>
    <scope>NUCLEOTIDE SEQUENCE [LARGE SCALE GENOMIC DNA]</scope>
    <source>
        <strain evidence="4 5">15_TX</strain>
    </source>
</reference>
<protein>
    <submittedName>
        <fullName evidence="4">TetR family transcriptional regulator</fullName>
    </submittedName>
</protein>
<dbReference type="OrthoDB" id="5366068at2"/>
<sequence length="220" mass="25585">MKNIQQRNKKIQTVRMMSYFIDATAKIIEEEGIENVTIRKVADIAGYNSATIYNYFEDLSHLIFFASMKFMKDYTSALPEYISNAKNPLEKYLLIWECFCKYSFGSPQIYYAIFSSDLGVHPTKLSDYYDYFPGDIISVPEEFRTMIMETSVSKRTRIALEQCVKEGYIKESDADQMADTHYLIWQGALTLFINNRSANSVQEITEMTLKHIRNTIPEIL</sequence>
<evidence type="ECO:0000313" key="4">
    <source>
        <dbReference type="EMBL" id="PWW20242.1"/>
    </source>
</evidence>
<dbReference type="Pfam" id="PF00440">
    <property type="entry name" value="TetR_N"/>
    <property type="match status" value="1"/>
</dbReference>
<dbReference type="GO" id="GO:0003677">
    <property type="term" value="F:DNA binding"/>
    <property type="evidence" value="ECO:0007669"/>
    <property type="project" value="UniProtKB-UniRule"/>
</dbReference>
<evidence type="ECO:0000259" key="3">
    <source>
        <dbReference type="PROSITE" id="PS50977"/>
    </source>
</evidence>
<dbReference type="InterPro" id="IPR009057">
    <property type="entry name" value="Homeodomain-like_sf"/>
</dbReference>
<dbReference type="Proteomes" id="UP000247150">
    <property type="component" value="Unassembled WGS sequence"/>
</dbReference>
<organism evidence="4 5">
    <name type="scientific">Cytobacillus oceanisediminis</name>
    <dbReference type="NCBI Taxonomy" id="665099"/>
    <lineage>
        <taxon>Bacteria</taxon>
        <taxon>Bacillati</taxon>
        <taxon>Bacillota</taxon>
        <taxon>Bacilli</taxon>
        <taxon>Bacillales</taxon>
        <taxon>Bacillaceae</taxon>
        <taxon>Cytobacillus</taxon>
    </lineage>
</organism>
<evidence type="ECO:0000256" key="2">
    <source>
        <dbReference type="PROSITE-ProRule" id="PRU00335"/>
    </source>
</evidence>
<feature type="domain" description="HTH tetR-type" evidence="3">
    <location>
        <begin position="14"/>
        <end position="74"/>
    </location>
</feature>